<sequence>MKYYKYKWNELRGDQFDNWGFSMWYFEIGEDEFPNRQIEIYDNGKKLKYSQENLDDKYGGLGDQKLDLSEFNEIECTKIEFENNWN</sequence>
<dbReference type="RefSeq" id="WP_111370240.1">
    <property type="nucleotide sequence ID" value="NZ_CP029480.1"/>
</dbReference>
<dbReference type="Proteomes" id="UP000249873">
    <property type="component" value="Chromosome"/>
</dbReference>
<dbReference type="EMBL" id="CP029480">
    <property type="protein sequence ID" value="AWV97138.1"/>
    <property type="molecule type" value="Genomic_DNA"/>
</dbReference>
<reference evidence="1 2" key="1">
    <citation type="submission" date="2018-05" db="EMBL/GenBank/DDBJ databases">
        <title>Complete genome sequence of Arcticibacterium luteifluviistationis SM1504T, a cytophagaceae bacterium isolated from Arctic surface seawater.</title>
        <authorList>
            <person name="Li Y."/>
            <person name="Qin Q.-L."/>
        </authorList>
    </citation>
    <scope>NUCLEOTIDE SEQUENCE [LARGE SCALE GENOMIC DNA]</scope>
    <source>
        <strain evidence="1 2">SM1504</strain>
    </source>
</reference>
<dbReference type="KEGG" id="als:DJ013_02695"/>
<dbReference type="AlphaFoldDB" id="A0A2Z4G7T8"/>
<name>A0A2Z4G7T8_9BACT</name>
<dbReference type="OrthoDB" id="1365577at2"/>
<evidence type="ECO:0000313" key="2">
    <source>
        <dbReference type="Proteomes" id="UP000249873"/>
    </source>
</evidence>
<evidence type="ECO:0000313" key="1">
    <source>
        <dbReference type="EMBL" id="AWV97138.1"/>
    </source>
</evidence>
<gene>
    <name evidence="1" type="ORF">DJ013_02695</name>
</gene>
<organism evidence="1 2">
    <name type="scientific">Arcticibacterium luteifluviistationis</name>
    <dbReference type="NCBI Taxonomy" id="1784714"/>
    <lineage>
        <taxon>Bacteria</taxon>
        <taxon>Pseudomonadati</taxon>
        <taxon>Bacteroidota</taxon>
        <taxon>Cytophagia</taxon>
        <taxon>Cytophagales</taxon>
        <taxon>Leadbetterellaceae</taxon>
        <taxon>Arcticibacterium</taxon>
    </lineage>
</organism>
<accession>A0A2Z4G7T8</accession>
<keyword evidence="2" id="KW-1185">Reference proteome</keyword>
<proteinExistence type="predicted"/>
<protein>
    <submittedName>
        <fullName evidence="1">Uncharacterized protein</fullName>
    </submittedName>
</protein>